<dbReference type="AlphaFoldDB" id="A0A1G9GY96"/>
<feature type="transmembrane region" description="Helical" evidence="8">
    <location>
        <begin position="203"/>
        <end position="220"/>
    </location>
</feature>
<evidence type="ECO:0000256" key="2">
    <source>
        <dbReference type="ARBA" id="ARBA00010735"/>
    </source>
</evidence>
<evidence type="ECO:0000313" key="10">
    <source>
        <dbReference type="Proteomes" id="UP000199008"/>
    </source>
</evidence>
<protein>
    <submittedName>
        <fullName evidence="9">4-azaleucine resistance probable transporter AzlC</fullName>
    </submittedName>
</protein>
<name>A0A1G9GY96_9BACL</name>
<feature type="transmembrane region" description="Helical" evidence="8">
    <location>
        <begin position="53"/>
        <end position="74"/>
    </location>
</feature>
<comment type="similarity">
    <text evidence="2">Belongs to the AzlC family.</text>
</comment>
<evidence type="ECO:0000256" key="7">
    <source>
        <dbReference type="ARBA" id="ARBA00023136"/>
    </source>
</evidence>
<keyword evidence="5 8" id="KW-0812">Transmembrane</keyword>
<keyword evidence="10" id="KW-1185">Reference proteome</keyword>
<dbReference type="STRING" id="576118.SAMN05216216_11952"/>
<dbReference type="InterPro" id="IPR011606">
    <property type="entry name" value="Brnchd-chn_aa_trnsp_permease"/>
</dbReference>
<evidence type="ECO:0000313" key="9">
    <source>
        <dbReference type="EMBL" id="SDL05565.1"/>
    </source>
</evidence>
<dbReference type="GO" id="GO:1903785">
    <property type="term" value="P:L-valine transmembrane transport"/>
    <property type="evidence" value="ECO:0007669"/>
    <property type="project" value="TreeGrafter"/>
</dbReference>
<feature type="transmembrane region" description="Helical" evidence="8">
    <location>
        <begin position="122"/>
        <end position="142"/>
    </location>
</feature>
<feature type="transmembrane region" description="Helical" evidence="8">
    <location>
        <begin position="154"/>
        <end position="173"/>
    </location>
</feature>
<reference evidence="10" key="1">
    <citation type="submission" date="2016-10" db="EMBL/GenBank/DDBJ databases">
        <authorList>
            <person name="Varghese N."/>
            <person name="Submissions S."/>
        </authorList>
    </citation>
    <scope>NUCLEOTIDE SEQUENCE [LARGE SCALE GENOMIC DNA]</scope>
    <source>
        <strain evidence="10">CGMCC 1.8895</strain>
    </source>
</reference>
<keyword evidence="3" id="KW-0813">Transport</keyword>
<dbReference type="Proteomes" id="UP000199008">
    <property type="component" value="Unassembled WGS sequence"/>
</dbReference>
<dbReference type="Pfam" id="PF03591">
    <property type="entry name" value="AzlC"/>
    <property type="match status" value="1"/>
</dbReference>
<evidence type="ECO:0000256" key="1">
    <source>
        <dbReference type="ARBA" id="ARBA00004651"/>
    </source>
</evidence>
<evidence type="ECO:0000256" key="4">
    <source>
        <dbReference type="ARBA" id="ARBA00022475"/>
    </source>
</evidence>
<dbReference type="PANTHER" id="PTHR34979">
    <property type="entry name" value="INNER MEMBRANE PROTEIN YGAZ"/>
    <property type="match status" value="1"/>
</dbReference>
<feature type="transmembrane region" description="Helical" evidence="8">
    <location>
        <begin position="180"/>
        <end position="197"/>
    </location>
</feature>
<evidence type="ECO:0000256" key="8">
    <source>
        <dbReference type="SAM" id="Phobius"/>
    </source>
</evidence>
<keyword evidence="6 8" id="KW-1133">Transmembrane helix</keyword>
<evidence type="ECO:0000256" key="5">
    <source>
        <dbReference type="ARBA" id="ARBA00022692"/>
    </source>
</evidence>
<feature type="transmembrane region" description="Helical" evidence="8">
    <location>
        <begin position="12"/>
        <end position="33"/>
    </location>
</feature>
<organism evidence="9 10">
    <name type="scientific">Lacicoccus qingdaonensis</name>
    <dbReference type="NCBI Taxonomy" id="576118"/>
    <lineage>
        <taxon>Bacteria</taxon>
        <taxon>Bacillati</taxon>
        <taxon>Bacillota</taxon>
        <taxon>Bacilli</taxon>
        <taxon>Bacillales</taxon>
        <taxon>Salinicoccaceae</taxon>
        <taxon>Lacicoccus</taxon>
    </lineage>
</organism>
<dbReference type="GO" id="GO:0005886">
    <property type="term" value="C:plasma membrane"/>
    <property type="evidence" value="ECO:0007669"/>
    <property type="project" value="UniProtKB-SubCell"/>
</dbReference>
<dbReference type="PANTHER" id="PTHR34979:SF1">
    <property type="entry name" value="INNER MEMBRANE PROTEIN YGAZ"/>
    <property type="match status" value="1"/>
</dbReference>
<evidence type="ECO:0000256" key="3">
    <source>
        <dbReference type="ARBA" id="ARBA00022448"/>
    </source>
</evidence>
<dbReference type="RefSeq" id="WP_176754127.1">
    <property type="nucleotide sequence ID" value="NZ_FNFY01000019.1"/>
</dbReference>
<keyword evidence="7 8" id="KW-0472">Membrane</keyword>
<proteinExistence type="inferred from homology"/>
<dbReference type="EMBL" id="FNFY01000019">
    <property type="protein sequence ID" value="SDL05565.1"/>
    <property type="molecule type" value="Genomic_DNA"/>
</dbReference>
<gene>
    <name evidence="9" type="ORF">SAMN05216216_11952</name>
</gene>
<accession>A0A1G9GY96</accession>
<sequence length="227" mass="25186">MNTYRKSLLDGLTIGLGYLPVAVAFGITAKPLLTAFETFLMSFMVFGGASQFLALQMLSASSSAAAIIIAVFVLNSRHFVMSFKINYDLKDESLLKKLLISSYVTDESFALSANVENERKNFINYFIIFITAYIFWVVFSVVGYMAGEIMSEEWVTASGIALYALFIALLVPAIRTHHKYLIVAVLGMILHFIFIEINFIPSGLAIILAMVLSAMFGLVLEKRSDKV</sequence>
<keyword evidence="4" id="KW-1003">Cell membrane</keyword>
<evidence type="ECO:0000256" key="6">
    <source>
        <dbReference type="ARBA" id="ARBA00022989"/>
    </source>
</evidence>
<comment type="subcellular location">
    <subcellularLocation>
        <location evidence="1">Cell membrane</location>
        <topology evidence="1">Multi-pass membrane protein</topology>
    </subcellularLocation>
</comment>